<keyword evidence="4" id="KW-0676">Redox-active center</keyword>
<dbReference type="InterPro" id="IPR013766">
    <property type="entry name" value="Thioredoxin_domain"/>
</dbReference>
<dbReference type="Gene3D" id="3.40.30.10">
    <property type="entry name" value="Glutaredoxin"/>
    <property type="match status" value="1"/>
</dbReference>
<keyword evidence="2" id="KW-0249">Electron transport</keyword>
<accession>A0A147JXI9</accession>
<dbReference type="Proteomes" id="UP000074294">
    <property type="component" value="Unassembled WGS sequence"/>
</dbReference>
<gene>
    <name evidence="6" type="ORF">APZ16_06195</name>
</gene>
<sequence length="139" mass="15746">MSMEWDEDLERIKERKLRELMKKAGEGRGKSEATGKPVELNAATFQELVRSHPFVVIDCWAPWCGPCRMLAPILEELAQEYAGRVVFGKLNVDENSSIASDYQIMSIPTLLVFKRGKLIDRIVGAMPKKALEARITRLL</sequence>
<evidence type="ECO:0000256" key="1">
    <source>
        <dbReference type="ARBA" id="ARBA00022448"/>
    </source>
</evidence>
<dbReference type="PANTHER" id="PTHR45663">
    <property type="entry name" value="GEO12009P1"/>
    <property type="match status" value="1"/>
</dbReference>
<keyword evidence="3" id="KW-1015">Disulfide bond</keyword>
<dbReference type="PANTHER" id="PTHR45663:SF11">
    <property type="entry name" value="GEO12009P1"/>
    <property type="match status" value="1"/>
</dbReference>
<proteinExistence type="predicted"/>
<dbReference type="InterPro" id="IPR036249">
    <property type="entry name" value="Thioredoxin-like_sf"/>
</dbReference>
<reference evidence="6 7" key="1">
    <citation type="journal article" date="2016" name="Nat. Microbiol.">
        <title>Genomic inference of the metabolism of cosmopolitan subsurface Archaea, Hadesarchaea.</title>
        <authorList>
            <person name="Baker B.J."/>
            <person name="Saw J.H."/>
            <person name="Lind A.E."/>
            <person name="Lazar C.S."/>
            <person name="Hinrichs K.-U."/>
            <person name="Teske A.P."/>
            <person name="Ettema T.J."/>
        </authorList>
    </citation>
    <scope>NUCLEOTIDE SEQUENCE [LARGE SCALE GENOMIC DNA]</scope>
</reference>
<evidence type="ECO:0000313" key="7">
    <source>
        <dbReference type="Proteomes" id="UP000074294"/>
    </source>
</evidence>
<evidence type="ECO:0000313" key="6">
    <source>
        <dbReference type="EMBL" id="KUO41228.1"/>
    </source>
</evidence>
<dbReference type="GO" id="GO:0015035">
    <property type="term" value="F:protein-disulfide reductase activity"/>
    <property type="evidence" value="ECO:0007669"/>
    <property type="project" value="InterPro"/>
</dbReference>
<dbReference type="SUPFAM" id="SSF52833">
    <property type="entry name" value="Thioredoxin-like"/>
    <property type="match status" value="1"/>
</dbReference>
<dbReference type="FunFam" id="3.40.30.10:FF:000001">
    <property type="entry name" value="Thioredoxin"/>
    <property type="match status" value="1"/>
</dbReference>
<name>A0A147JXI9_HADYE</name>
<dbReference type="STRING" id="1776334.APZ16_06195"/>
<dbReference type="Pfam" id="PF00085">
    <property type="entry name" value="Thioredoxin"/>
    <property type="match status" value="1"/>
</dbReference>
<feature type="domain" description="Thioredoxin" evidence="5">
    <location>
        <begin position="18"/>
        <end position="139"/>
    </location>
</feature>
<organism evidence="6 7">
    <name type="scientific">Hadarchaeum yellowstonense</name>
    <dbReference type="NCBI Taxonomy" id="1776334"/>
    <lineage>
        <taxon>Archaea</taxon>
        <taxon>Methanobacteriati</taxon>
        <taxon>Candidatus Hadarchaeota</taxon>
        <taxon>Candidatus Hadarchaeia</taxon>
        <taxon>Candidatus Hadarchaeales</taxon>
        <taxon>Candidatus Hadarchaeaceae</taxon>
        <taxon>Candidatus Hadarchaeum</taxon>
    </lineage>
</organism>
<keyword evidence="1" id="KW-0813">Transport</keyword>
<dbReference type="PROSITE" id="PS51352">
    <property type="entry name" value="THIOREDOXIN_2"/>
    <property type="match status" value="1"/>
</dbReference>
<evidence type="ECO:0000256" key="4">
    <source>
        <dbReference type="ARBA" id="ARBA00023284"/>
    </source>
</evidence>
<dbReference type="InterPro" id="IPR017937">
    <property type="entry name" value="Thioredoxin_CS"/>
</dbReference>
<dbReference type="CDD" id="cd02947">
    <property type="entry name" value="TRX_family"/>
    <property type="match status" value="1"/>
</dbReference>
<evidence type="ECO:0000256" key="3">
    <source>
        <dbReference type="ARBA" id="ARBA00023157"/>
    </source>
</evidence>
<dbReference type="InterPro" id="IPR005746">
    <property type="entry name" value="Thioredoxin"/>
</dbReference>
<protein>
    <submittedName>
        <fullName evidence="6">Thioredoxin</fullName>
    </submittedName>
</protein>
<dbReference type="GO" id="GO:0005737">
    <property type="term" value="C:cytoplasm"/>
    <property type="evidence" value="ECO:0007669"/>
    <property type="project" value="TreeGrafter"/>
</dbReference>
<evidence type="ECO:0000259" key="5">
    <source>
        <dbReference type="PROSITE" id="PS51352"/>
    </source>
</evidence>
<evidence type="ECO:0000256" key="2">
    <source>
        <dbReference type="ARBA" id="ARBA00022982"/>
    </source>
</evidence>
<dbReference type="EMBL" id="LQMQ01000026">
    <property type="protein sequence ID" value="KUO41228.1"/>
    <property type="molecule type" value="Genomic_DNA"/>
</dbReference>
<dbReference type="NCBIfam" id="TIGR01068">
    <property type="entry name" value="thioredoxin"/>
    <property type="match status" value="1"/>
</dbReference>
<comment type="caution">
    <text evidence="6">The sequence shown here is derived from an EMBL/GenBank/DDBJ whole genome shotgun (WGS) entry which is preliminary data.</text>
</comment>
<dbReference type="AlphaFoldDB" id="A0A147JXI9"/>
<dbReference type="PRINTS" id="PR00421">
    <property type="entry name" value="THIOREDOXIN"/>
</dbReference>
<dbReference type="PROSITE" id="PS00194">
    <property type="entry name" value="THIOREDOXIN_1"/>
    <property type="match status" value="1"/>
</dbReference>